<sequence>MAIAPAVPGLEVTIEVDNVPLPEHQYADEDEDTTPKHDAFNNSVIKYIEVPSGAQFSVRWLLKEPFDETLLTYAAVQLDGTYLNGPLRETGDRDGARGYKYAMTMSKVDGQVFTQEFRFSELEIGDQTHPTKDLKRQLEGIGTINVYIYYVIGEAEVQKPNIQQLELTQLDPMNEEISQKCAPILGDVLTHQTSLTTPQVMRSSAFHSVETSFEPFASYTFYYRSSRALKSLGIIPRTPSPSRSPTLERESEDELDTCDPDTMTREELIAALAKTKTRAERFVRIKREREEDVAAENNDGQEVVWTGTRPAKRREFVVLDD</sequence>
<keyword evidence="4" id="KW-1185">Reference proteome</keyword>
<gene>
    <name evidence="3" type="ORF">SLS59_005810</name>
</gene>
<dbReference type="EMBL" id="JAKIXB020000018">
    <property type="protein sequence ID" value="KAL1600187.1"/>
    <property type="molecule type" value="Genomic_DNA"/>
</dbReference>
<protein>
    <recommendedName>
        <fullName evidence="2">DUF7918 domain-containing protein</fullName>
    </recommendedName>
</protein>
<evidence type="ECO:0000259" key="2">
    <source>
        <dbReference type="Pfam" id="PF25534"/>
    </source>
</evidence>
<feature type="region of interest" description="Disordered" evidence="1">
    <location>
        <begin position="236"/>
        <end position="257"/>
    </location>
</feature>
<evidence type="ECO:0000313" key="4">
    <source>
        <dbReference type="Proteomes" id="UP001521222"/>
    </source>
</evidence>
<feature type="compositionally biased region" description="Low complexity" evidence="1">
    <location>
        <begin position="236"/>
        <end position="245"/>
    </location>
</feature>
<dbReference type="Proteomes" id="UP001521222">
    <property type="component" value="Unassembled WGS sequence"/>
</dbReference>
<comment type="caution">
    <text evidence="3">The sequence shown here is derived from an EMBL/GenBank/DDBJ whole genome shotgun (WGS) entry which is preliminary data.</text>
</comment>
<dbReference type="InterPro" id="IPR057678">
    <property type="entry name" value="DUF7918"/>
</dbReference>
<feature type="domain" description="DUF7918" evidence="2">
    <location>
        <begin position="9"/>
        <end position="238"/>
    </location>
</feature>
<dbReference type="PANTHER" id="PTHR36223:SF1">
    <property type="entry name" value="TRANSCRIPTION ELONGATION FACTOR EAF N-TERMINAL DOMAIN-CONTAINING PROTEIN"/>
    <property type="match status" value="1"/>
</dbReference>
<organism evidence="3 4">
    <name type="scientific">Nothophoma quercina</name>
    <dbReference type="NCBI Taxonomy" id="749835"/>
    <lineage>
        <taxon>Eukaryota</taxon>
        <taxon>Fungi</taxon>
        <taxon>Dikarya</taxon>
        <taxon>Ascomycota</taxon>
        <taxon>Pezizomycotina</taxon>
        <taxon>Dothideomycetes</taxon>
        <taxon>Pleosporomycetidae</taxon>
        <taxon>Pleosporales</taxon>
        <taxon>Pleosporineae</taxon>
        <taxon>Didymellaceae</taxon>
        <taxon>Nothophoma</taxon>
    </lineage>
</organism>
<evidence type="ECO:0000256" key="1">
    <source>
        <dbReference type="SAM" id="MobiDB-lite"/>
    </source>
</evidence>
<evidence type="ECO:0000313" key="3">
    <source>
        <dbReference type="EMBL" id="KAL1600187.1"/>
    </source>
</evidence>
<proteinExistence type="predicted"/>
<reference evidence="3 4" key="1">
    <citation type="submission" date="2024-02" db="EMBL/GenBank/DDBJ databases">
        <title>De novo assembly and annotation of 12 fungi associated with fruit tree decline syndrome in Ontario, Canada.</title>
        <authorList>
            <person name="Sulman M."/>
            <person name="Ellouze W."/>
            <person name="Ilyukhin E."/>
        </authorList>
    </citation>
    <scope>NUCLEOTIDE SEQUENCE [LARGE SCALE GENOMIC DNA]</scope>
    <source>
        <strain evidence="3 4">M97-236</strain>
    </source>
</reference>
<dbReference type="PANTHER" id="PTHR36223">
    <property type="entry name" value="BETA-LACTAMASE-TYPE TRANSPEPTIDASE FOLD DOMAIN CONTAINING PROTEIN"/>
    <property type="match status" value="1"/>
</dbReference>
<dbReference type="Pfam" id="PF25534">
    <property type="entry name" value="DUF7918"/>
    <property type="match status" value="1"/>
</dbReference>
<name>A0ABR3R755_9PLEO</name>
<accession>A0ABR3R755</accession>